<organism evidence="1 2">
    <name type="scientific">Hypothenemus hampei</name>
    <name type="common">Coffee berry borer</name>
    <dbReference type="NCBI Taxonomy" id="57062"/>
    <lineage>
        <taxon>Eukaryota</taxon>
        <taxon>Metazoa</taxon>
        <taxon>Ecdysozoa</taxon>
        <taxon>Arthropoda</taxon>
        <taxon>Hexapoda</taxon>
        <taxon>Insecta</taxon>
        <taxon>Pterygota</taxon>
        <taxon>Neoptera</taxon>
        <taxon>Endopterygota</taxon>
        <taxon>Coleoptera</taxon>
        <taxon>Polyphaga</taxon>
        <taxon>Cucujiformia</taxon>
        <taxon>Curculionidae</taxon>
        <taxon>Scolytinae</taxon>
        <taxon>Hypothenemus</taxon>
    </lineage>
</organism>
<protein>
    <submittedName>
        <fullName evidence="1">Uncharacterized protein</fullName>
    </submittedName>
</protein>
<reference evidence="1 2" key="1">
    <citation type="submission" date="2024-05" db="EMBL/GenBank/DDBJ databases">
        <title>Genetic variation in Jamaican populations of the coffee berry borer (Hypothenemus hampei).</title>
        <authorList>
            <person name="Errbii M."/>
            <person name="Myrie A."/>
        </authorList>
    </citation>
    <scope>NUCLEOTIDE SEQUENCE [LARGE SCALE GENOMIC DNA]</scope>
    <source>
        <strain evidence="1">JA-Hopewell-2020-01-JO</strain>
        <tissue evidence="1">Whole body</tissue>
    </source>
</reference>
<gene>
    <name evidence="1" type="ORF">ABEB36_012942</name>
</gene>
<accession>A0ABD1E743</accession>
<evidence type="ECO:0000313" key="2">
    <source>
        <dbReference type="Proteomes" id="UP001566132"/>
    </source>
</evidence>
<name>A0ABD1E743_HYPHA</name>
<comment type="caution">
    <text evidence="1">The sequence shown here is derived from an EMBL/GenBank/DDBJ whole genome shotgun (WGS) entry which is preliminary data.</text>
</comment>
<evidence type="ECO:0000313" key="1">
    <source>
        <dbReference type="EMBL" id="KAL1490210.1"/>
    </source>
</evidence>
<keyword evidence="2" id="KW-1185">Reference proteome</keyword>
<sequence length="128" mass="14584">MFNNNNIETSSSSSSDEEEIIKIIRRPKILGLGKTLYRRRGQYLNTLDDLNFFNRFRLTKPTVLALLQGGRIEPITQLLLALRFYATGNILLTAGDFTSVSKTFTSRIIRSFLCNCISSPSVYKDVRK</sequence>
<dbReference type="EMBL" id="JBDJPC010000010">
    <property type="protein sequence ID" value="KAL1490210.1"/>
    <property type="molecule type" value="Genomic_DNA"/>
</dbReference>
<proteinExistence type="predicted"/>
<dbReference type="Proteomes" id="UP001566132">
    <property type="component" value="Unassembled WGS sequence"/>
</dbReference>
<dbReference type="AlphaFoldDB" id="A0ABD1E743"/>